<dbReference type="Proteomes" id="UP000789920">
    <property type="component" value="Unassembled WGS sequence"/>
</dbReference>
<gene>
    <name evidence="1" type="ORF">RPERSI_LOCUS6222</name>
</gene>
<proteinExistence type="predicted"/>
<organism evidence="1 2">
    <name type="scientific">Racocetra persica</name>
    <dbReference type="NCBI Taxonomy" id="160502"/>
    <lineage>
        <taxon>Eukaryota</taxon>
        <taxon>Fungi</taxon>
        <taxon>Fungi incertae sedis</taxon>
        <taxon>Mucoromycota</taxon>
        <taxon>Glomeromycotina</taxon>
        <taxon>Glomeromycetes</taxon>
        <taxon>Diversisporales</taxon>
        <taxon>Gigasporaceae</taxon>
        <taxon>Racocetra</taxon>
    </lineage>
</organism>
<accession>A0ACA9MR72</accession>
<sequence>MFRASLTNYLKTVLTQKRGNRMIFQTKTNAMKVIPVPAAVVDPVEPKKLLPVIEQHGANLNHLITTHYHADHSGGNEELTSQRKGLTVYGGDENIPALNHLVKDGEEFSIGNITAKALYTVCHTRGSVSFFLQDKDDKVVFTGTADHMYNSLINVLGKLPEDTKVYCGHEYTKSNLKFAESIEPDNQVIKDKIQWASKTQQTIPSTIGDELKFNPFMRVNVDSVKKATGKNDPIEVMGALREMKNNFK</sequence>
<reference evidence="1" key="1">
    <citation type="submission" date="2021-06" db="EMBL/GenBank/DDBJ databases">
        <authorList>
            <person name="Kallberg Y."/>
            <person name="Tangrot J."/>
            <person name="Rosling A."/>
        </authorList>
    </citation>
    <scope>NUCLEOTIDE SEQUENCE</scope>
    <source>
        <strain evidence="1">MA461A</strain>
    </source>
</reference>
<evidence type="ECO:0000313" key="1">
    <source>
        <dbReference type="EMBL" id="CAG8608813.1"/>
    </source>
</evidence>
<keyword evidence="2" id="KW-1185">Reference proteome</keyword>
<comment type="caution">
    <text evidence="1">The sequence shown here is derived from an EMBL/GenBank/DDBJ whole genome shotgun (WGS) entry which is preliminary data.</text>
</comment>
<dbReference type="EMBL" id="CAJVQC010009759">
    <property type="protein sequence ID" value="CAG8608813.1"/>
    <property type="molecule type" value="Genomic_DNA"/>
</dbReference>
<evidence type="ECO:0000313" key="2">
    <source>
        <dbReference type="Proteomes" id="UP000789920"/>
    </source>
</evidence>
<name>A0ACA9MR72_9GLOM</name>
<protein>
    <submittedName>
        <fullName evidence="1">11059_t:CDS:1</fullName>
    </submittedName>
</protein>